<dbReference type="EMBL" id="SFCC01000015">
    <property type="protein sequence ID" value="RZQ60852.1"/>
    <property type="molecule type" value="Genomic_DNA"/>
</dbReference>
<dbReference type="Proteomes" id="UP000292003">
    <property type="component" value="Unassembled WGS sequence"/>
</dbReference>
<dbReference type="RefSeq" id="WP_130478425.1">
    <property type="nucleotide sequence ID" value="NZ_SFCC01000015.1"/>
</dbReference>
<evidence type="ECO:0000313" key="7">
    <source>
        <dbReference type="EMBL" id="RZQ60852.1"/>
    </source>
</evidence>
<keyword evidence="8" id="KW-1185">Reference proteome</keyword>
<evidence type="ECO:0000256" key="3">
    <source>
        <dbReference type="ARBA" id="ARBA00022618"/>
    </source>
</evidence>
<proteinExistence type="inferred from homology"/>
<evidence type="ECO:0000256" key="4">
    <source>
        <dbReference type="ARBA" id="ARBA00022969"/>
    </source>
</evidence>
<dbReference type="AlphaFoldDB" id="A0A4Q7J2N7"/>
<evidence type="ECO:0000256" key="5">
    <source>
        <dbReference type="ARBA" id="ARBA00023210"/>
    </source>
</evidence>
<reference evidence="7 8" key="1">
    <citation type="submission" date="2019-02" db="EMBL/GenBank/DDBJ databases">
        <title>Draft genome sequence of Amycolatopsis sp. 8-3EHSu isolated from roots of Suaeda maritima.</title>
        <authorList>
            <person name="Duangmal K."/>
            <person name="Chantavorakit T."/>
        </authorList>
    </citation>
    <scope>NUCLEOTIDE SEQUENCE [LARGE SCALE GENOMIC DNA]</scope>
    <source>
        <strain evidence="7 8">8-3EHSu</strain>
    </source>
</reference>
<evidence type="ECO:0000313" key="8">
    <source>
        <dbReference type="Proteomes" id="UP000292003"/>
    </source>
</evidence>
<dbReference type="GO" id="GO:0030435">
    <property type="term" value="P:sporulation resulting in formation of a cellular spore"/>
    <property type="evidence" value="ECO:0007669"/>
    <property type="project" value="UniProtKB-KW"/>
</dbReference>
<organism evidence="7 8">
    <name type="scientific">Amycolatopsis suaedae</name>
    <dbReference type="NCBI Taxonomy" id="2510978"/>
    <lineage>
        <taxon>Bacteria</taxon>
        <taxon>Bacillati</taxon>
        <taxon>Actinomycetota</taxon>
        <taxon>Actinomycetes</taxon>
        <taxon>Pseudonocardiales</taxon>
        <taxon>Pseudonocardiaceae</taxon>
        <taxon>Amycolatopsis</taxon>
    </lineage>
</organism>
<sequence length="133" mass="14563">MLRTDSVWLRTTATAPATGREFPVNIRYVTTHPFEVRFEFANPTGWVSWTVDRALVLDGLIADTGEGDVRFAPAGDEVMVSLTNGREHIVLALPRAELDRAADEMLQLVPEGRESDAVDWDAALASLAGGEPR</sequence>
<comment type="caution">
    <text evidence="7">The sequence shown here is derived from an EMBL/GenBank/DDBJ whole genome shotgun (WGS) entry which is preliminary data.</text>
</comment>
<gene>
    <name evidence="7" type="ORF">EWH70_27525</name>
</gene>
<dbReference type="OrthoDB" id="3626321at2"/>
<keyword evidence="5" id="KW-0717">Septation</keyword>
<keyword evidence="6" id="KW-0131">Cell cycle</keyword>
<keyword evidence="3 7" id="KW-0132">Cell division</keyword>
<comment type="subcellular location">
    <subcellularLocation>
        <location evidence="1">Cell septum</location>
    </subcellularLocation>
</comment>
<dbReference type="Gene3D" id="2.30.31.20">
    <property type="entry name" value="Sporulation-specific cell division protein SsgB"/>
    <property type="match status" value="1"/>
</dbReference>
<name>A0A4Q7J2N7_9PSEU</name>
<dbReference type="GO" id="GO:0000917">
    <property type="term" value="P:division septum assembly"/>
    <property type="evidence" value="ECO:0007669"/>
    <property type="project" value="UniProtKB-KW"/>
</dbReference>
<evidence type="ECO:0000256" key="2">
    <source>
        <dbReference type="ARBA" id="ARBA00009323"/>
    </source>
</evidence>
<evidence type="ECO:0000256" key="1">
    <source>
        <dbReference type="ARBA" id="ARBA00004431"/>
    </source>
</evidence>
<comment type="similarity">
    <text evidence="2">Belongs to the SsgA family.</text>
</comment>
<accession>A0A4Q7J2N7</accession>
<dbReference type="InterPro" id="IPR006776">
    <property type="entry name" value="SsgB"/>
</dbReference>
<dbReference type="GO" id="GO:0030428">
    <property type="term" value="C:cell septum"/>
    <property type="evidence" value="ECO:0007669"/>
    <property type="project" value="UniProtKB-SubCell"/>
</dbReference>
<keyword evidence="4" id="KW-0749">Sporulation</keyword>
<dbReference type="InterPro" id="IPR038658">
    <property type="entry name" value="SsgB_sf"/>
</dbReference>
<evidence type="ECO:0000256" key="6">
    <source>
        <dbReference type="ARBA" id="ARBA00023306"/>
    </source>
</evidence>
<dbReference type="Pfam" id="PF04686">
    <property type="entry name" value="SsgA"/>
    <property type="match status" value="1"/>
</dbReference>
<protein>
    <submittedName>
        <fullName evidence="7">SsgA family sporulation/cell division regulator</fullName>
    </submittedName>
</protein>